<comment type="similarity">
    <text evidence="3">Belongs to the flagella basal body rod proteins family.</text>
</comment>
<keyword evidence="5" id="KW-0964">Secreted</keyword>
<keyword evidence="6" id="KW-0975">Bacterial flagellum</keyword>
<dbReference type="Pfam" id="PF22638">
    <property type="entry name" value="FlgK_D1"/>
    <property type="match status" value="1"/>
</dbReference>
<dbReference type="PANTHER" id="PTHR30033:SF1">
    <property type="entry name" value="FLAGELLAR HOOK-ASSOCIATED PROTEIN 1"/>
    <property type="match status" value="1"/>
</dbReference>
<feature type="coiled-coil region" evidence="7">
    <location>
        <begin position="162"/>
        <end position="189"/>
    </location>
</feature>
<gene>
    <name evidence="11" type="primary">flgK</name>
    <name evidence="11" type="ORF">GPA21_08050</name>
</gene>
<sequence>MAGLLNIGLTGLNAAQLQLNTTSHNIVNAGTPGYSRQGVVQTTNDPLFSGVGFFGQGTRIATVTRQYSQFLENQVLSADNRRSEFAAYGAQISQINNLLADPSVGLSPSLQDFFAGVQEVSANPTSVPARQALISSAQALVARFSALDGRIREVRSGVEDQIAESVDTINSLGRQIAELNQRIVVAEAAGPGVPANDLRDQRNVLVAELNTKIKTSTVVERDGQLSVFIGSGQPLVLGQNVSTLGTTPDPLDPTRQSLTLVLPGGGETLLPERLLNGGELGGLLAFRRESLDPAQNRLGLIALGLATEFNRVHALGVDLEGVLGQDFFRLPPVAVSPATAAQVSIDSAQVGALTDSDYTLAFDGVDYTITNRNTGVSSAPFAGSITFEGLVVDVSAPGFGLAAGESALIQPTRNAARDIGVVISDPRKVAAANPVSVEMPVSNAGTGKVGNIVVNSVDGMLPRATDPHFPSFTLTWDGNVLGGLPAGYTLAPDDAYDPSSDASGKVFTLTSIADGYSFEFTLSGTPQAHDRFTFSATVAGTADNRNAARLGALQTTKVMFASPGGSPTATFQSLYSQLVTGVGNKTREVQAGEQTQQTLLTQATEQRDALSGVNLDEEAANLIRYQQAYQASGRVMAIAQRLFDELLSIAR</sequence>
<dbReference type="GO" id="GO:0005576">
    <property type="term" value="C:extracellular region"/>
    <property type="evidence" value="ECO:0007669"/>
    <property type="project" value="UniProtKB-SubCell"/>
</dbReference>
<evidence type="ECO:0000313" key="12">
    <source>
        <dbReference type="Proteomes" id="UP000599523"/>
    </source>
</evidence>
<keyword evidence="7" id="KW-0175">Coiled coil</keyword>
<evidence type="ECO:0000256" key="4">
    <source>
        <dbReference type="ARBA" id="ARBA00016244"/>
    </source>
</evidence>
<keyword evidence="11" id="KW-0966">Cell projection</keyword>
<name>A0A972FA53_9RHOO</name>
<comment type="subcellular location">
    <subcellularLocation>
        <location evidence="1">Bacterial flagellum</location>
    </subcellularLocation>
    <subcellularLocation>
        <location evidence="2">Secreted</location>
    </subcellularLocation>
</comment>
<dbReference type="GO" id="GO:0044780">
    <property type="term" value="P:bacterial-type flagellum assembly"/>
    <property type="evidence" value="ECO:0007669"/>
    <property type="project" value="InterPro"/>
</dbReference>
<evidence type="ECO:0000256" key="2">
    <source>
        <dbReference type="ARBA" id="ARBA00004613"/>
    </source>
</evidence>
<dbReference type="EMBL" id="WTVM01000037">
    <property type="protein sequence ID" value="NMG02924.1"/>
    <property type="molecule type" value="Genomic_DNA"/>
</dbReference>
<organism evidence="11 12">
    <name type="scientific">Azoarcus taiwanensis</name>
    <dbReference type="NCBI Taxonomy" id="666964"/>
    <lineage>
        <taxon>Bacteria</taxon>
        <taxon>Pseudomonadati</taxon>
        <taxon>Pseudomonadota</taxon>
        <taxon>Betaproteobacteria</taxon>
        <taxon>Rhodocyclales</taxon>
        <taxon>Zoogloeaceae</taxon>
        <taxon>Azoarcus</taxon>
    </lineage>
</organism>
<proteinExistence type="inferred from homology"/>
<dbReference type="PANTHER" id="PTHR30033">
    <property type="entry name" value="FLAGELLAR HOOK-ASSOCIATED PROTEIN 1"/>
    <property type="match status" value="1"/>
</dbReference>
<evidence type="ECO:0000259" key="8">
    <source>
        <dbReference type="Pfam" id="PF00460"/>
    </source>
</evidence>
<feature type="domain" description="Flagellar basal body rod protein N-terminal" evidence="8">
    <location>
        <begin position="5"/>
        <end position="34"/>
    </location>
</feature>
<dbReference type="GO" id="GO:0009424">
    <property type="term" value="C:bacterial-type flagellum hook"/>
    <property type="evidence" value="ECO:0007669"/>
    <property type="project" value="InterPro"/>
</dbReference>
<reference evidence="11" key="1">
    <citation type="submission" date="2019-12" db="EMBL/GenBank/DDBJ databases">
        <title>Comparative genomics gives insights into the taxonomy of the Azoarcus-Aromatoleum group and reveals separate origins of nif in the plant-associated Azoarcus and non-plant-associated Aromatoleum sub-groups.</title>
        <authorList>
            <person name="Lafos M."/>
            <person name="Maluk M."/>
            <person name="Batista M."/>
            <person name="Junghare M."/>
            <person name="Carmona M."/>
            <person name="Faoro H."/>
            <person name="Cruz L.M."/>
            <person name="Battistoni F."/>
            <person name="De Souza E."/>
            <person name="Pedrosa F."/>
            <person name="Chen W.-M."/>
            <person name="Poole P.S."/>
            <person name="Dixon R.A."/>
            <person name="James E.K."/>
        </authorList>
    </citation>
    <scope>NUCLEOTIDE SEQUENCE</scope>
    <source>
        <strain evidence="11">NSC3</strain>
    </source>
</reference>
<dbReference type="GO" id="GO:0005198">
    <property type="term" value="F:structural molecule activity"/>
    <property type="evidence" value="ECO:0007669"/>
    <property type="project" value="InterPro"/>
</dbReference>
<evidence type="ECO:0000256" key="5">
    <source>
        <dbReference type="ARBA" id="ARBA00022525"/>
    </source>
</evidence>
<feature type="domain" description="Flagellar basal-body/hook protein C-terminal" evidence="9">
    <location>
        <begin position="611"/>
        <end position="648"/>
    </location>
</feature>
<evidence type="ECO:0000313" key="11">
    <source>
        <dbReference type="EMBL" id="NMG02924.1"/>
    </source>
</evidence>
<dbReference type="Proteomes" id="UP000599523">
    <property type="component" value="Unassembled WGS sequence"/>
</dbReference>
<evidence type="ECO:0000256" key="7">
    <source>
        <dbReference type="SAM" id="Coils"/>
    </source>
</evidence>
<keyword evidence="11" id="KW-0969">Cilium</keyword>
<evidence type="ECO:0000259" key="10">
    <source>
        <dbReference type="Pfam" id="PF22638"/>
    </source>
</evidence>
<dbReference type="NCBIfam" id="TIGR02492">
    <property type="entry name" value="flgK_ends"/>
    <property type="match status" value="1"/>
</dbReference>
<dbReference type="RefSeq" id="WP_168987690.1">
    <property type="nucleotide sequence ID" value="NZ_CAWPHM010000261.1"/>
</dbReference>
<keyword evidence="12" id="KW-1185">Reference proteome</keyword>
<dbReference type="InterPro" id="IPR001444">
    <property type="entry name" value="Flag_bb_rod_N"/>
</dbReference>
<dbReference type="AlphaFoldDB" id="A0A972FA53"/>
<feature type="domain" description="Flagellar hook-associated protein FlgK helical" evidence="10">
    <location>
        <begin position="92"/>
        <end position="328"/>
    </location>
</feature>
<evidence type="ECO:0000256" key="1">
    <source>
        <dbReference type="ARBA" id="ARBA00004365"/>
    </source>
</evidence>
<evidence type="ECO:0000256" key="6">
    <source>
        <dbReference type="ARBA" id="ARBA00023143"/>
    </source>
</evidence>
<dbReference type="SUPFAM" id="SSF64518">
    <property type="entry name" value="Phase 1 flagellin"/>
    <property type="match status" value="1"/>
</dbReference>
<protein>
    <recommendedName>
        <fullName evidence="4">Flagellar hook-associated protein 1</fullName>
    </recommendedName>
</protein>
<dbReference type="InterPro" id="IPR053927">
    <property type="entry name" value="FlgK_helical"/>
</dbReference>
<evidence type="ECO:0000256" key="3">
    <source>
        <dbReference type="ARBA" id="ARBA00009677"/>
    </source>
</evidence>
<dbReference type="Pfam" id="PF06429">
    <property type="entry name" value="Flg_bbr_C"/>
    <property type="match status" value="1"/>
</dbReference>
<keyword evidence="11" id="KW-0282">Flagellum</keyword>
<dbReference type="InterPro" id="IPR002371">
    <property type="entry name" value="FlgK"/>
</dbReference>
<comment type="caution">
    <text evidence="11">The sequence shown here is derived from an EMBL/GenBank/DDBJ whole genome shotgun (WGS) entry which is preliminary data.</text>
</comment>
<dbReference type="Pfam" id="PF00460">
    <property type="entry name" value="Flg_bb_rod"/>
    <property type="match status" value="1"/>
</dbReference>
<dbReference type="PRINTS" id="PR01005">
    <property type="entry name" value="FLGHOOKAP1"/>
</dbReference>
<accession>A0A972FA53</accession>
<evidence type="ECO:0000259" key="9">
    <source>
        <dbReference type="Pfam" id="PF06429"/>
    </source>
</evidence>
<dbReference type="InterPro" id="IPR010930">
    <property type="entry name" value="Flg_bb/hook_C_dom"/>
</dbReference>